<dbReference type="AlphaFoldDB" id="A0A1B1K5Q1"/>
<dbReference type="PATRIC" id="fig|37919.13.peg.3358"/>
<protein>
    <submittedName>
        <fullName evidence="2">Uncharacterized protein</fullName>
    </submittedName>
</protein>
<feature type="region of interest" description="Disordered" evidence="1">
    <location>
        <begin position="1"/>
        <end position="33"/>
    </location>
</feature>
<dbReference type="Proteomes" id="UP000186108">
    <property type="component" value="Chromosome"/>
</dbReference>
<dbReference type="EMBL" id="CP009111">
    <property type="protein sequence ID" value="ANS27940.1"/>
    <property type="molecule type" value="Genomic_DNA"/>
</dbReference>
<evidence type="ECO:0000256" key="1">
    <source>
        <dbReference type="SAM" id="MobiDB-lite"/>
    </source>
</evidence>
<proteinExistence type="predicted"/>
<reference evidence="2 3" key="1">
    <citation type="submission" date="2014-07" db="EMBL/GenBank/DDBJ databases">
        <authorList>
            <person name="Zhang J.E."/>
            <person name="Yang H."/>
            <person name="Guo J."/>
            <person name="Deng Z."/>
            <person name="Luo H."/>
            <person name="Luo M."/>
            <person name="Zhao B."/>
        </authorList>
    </citation>
    <scope>NUCLEOTIDE SEQUENCE [LARGE SCALE GENOMIC DNA]</scope>
    <source>
        <strain evidence="2 3">1CP</strain>
    </source>
</reference>
<accession>A0A1B1K5Q1</accession>
<evidence type="ECO:0000313" key="2">
    <source>
        <dbReference type="EMBL" id="ANS27940.1"/>
    </source>
</evidence>
<feature type="region of interest" description="Disordered" evidence="1">
    <location>
        <begin position="48"/>
        <end position="77"/>
    </location>
</feature>
<organism evidence="2 3">
    <name type="scientific">Rhodococcus opacus</name>
    <name type="common">Nocardia opaca</name>
    <dbReference type="NCBI Taxonomy" id="37919"/>
    <lineage>
        <taxon>Bacteria</taxon>
        <taxon>Bacillati</taxon>
        <taxon>Actinomycetota</taxon>
        <taxon>Actinomycetes</taxon>
        <taxon>Mycobacteriales</taxon>
        <taxon>Nocardiaceae</taxon>
        <taxon>Rhodococcus</taxon>
    </lineage>
</organism>
<sequence>MEAEADRQSCPKDSTHTLSPTLHTDGDGAPIPRIRGFATYPVVFSSAQSSQQLPSAFSSGSQRSRGHRHDASCSHGNADTALVRRSYRYADQGPHNLARPRRRRKHEEQFAVIQSRRGVRGGWEASRRPIAHAPGEKFDSAHNFVGDTYRKSGAFIAAAEELTTSKVVVDEWVMLVTPAWSRRFRSRCRAPARCGIVSKSGPHVLSWIRAGARPHTAGRGW</sequence>
<gene>
    <name evidence="2" type="ORF">R1CP_16260</name>
</gene>
<feature type="compositionally biased region" description="Low complexity" evidence="1">
    <location>
        <begin position="48"/>
        <end position="63"/>
    </location>
</feature>
<feature type="compositionally biased region" description="Basic and acidic residues" evidence="1">
    <location>
        <begin position="1"/>
        <end position="15"/>
    </location>
</feature>
<name>A0A1B1K5Q1_RHOOP</name>
<evidence type="ECO:0000313" key="3">
    <source>
        <dbReference type="Proteomes" id="UP000186108"/>
    </source>
</evidence>